<reference evidence="1 2" key="1">
    <citation type="journal article" date="2020" name="Genome Biol. Evol.">
        <title>Rhizobium dioscoreae sp. nov., a plant growth-promoting bacterium isolated from yam (Dioscorea species).</title>
        <authorList>
            <person name="Ouyabe M."/>
            <person name="Tanaka N."/>
            <person name="Shiwa Y."/>
            <person name="Fujita N."/>
            <person name="Kikuno H."/>
            <person name="Babil P."/>
            <person name="Shiwachi H."/>
        </authorList>
    </citation>
    <scope>NUCLEOTIDE SEQUENCE [LARGE SCALE GENOMIC DNA]</scope>
    <source>
        <strain evidence="1 2">S-93</strain>
    </source>
</reference>
<dbReference type="EMBL" id="BLAJ01000001">
    <property type="protein sequence ID" value="GES47741.1"/>
    <property type="molecule type" value="Genomic_DNA"/>
</dbReference>
<accession>A0ABQ0YWV1</accession>
<name>A0ABQ0YWV1_9HYPH</name>
<dbReference type="Proteomes" id="UP000390335">
    <property type="component" value="Unassembled WGS sequence"/>
</dbReference>
<proteinExistence type="predicted"/>
<evidence type="ECO:0000313" key="2">
    <source>
        <dbReference type="Proteomes" id="UP000390335"/>
    </source>
</evidence>
<comment type="caution">
    <text evidence="1">The sequence shown here is derived from an EMBL/GenBank/DDBJ whole genome shotgun (WGS) entry which is preliminary data.</text>
</comment>
<sequence length="81" mass="9567">MVAFDFHDMRPFANDEWPALDPALALPLLELRHGHDYPPRNTRLDKQQSKIDSTNKRILQVRSVFLRGRRTKIIRSIAWKT</sequence>
<keyword evidence="2" id="KW-1185">Reference proteome</keyword>
<organism evidence="1 2">
    <name type="scientific">Rhizobium dioscoreae</name>
    <dbReference type="NCBI Taxonomy" id="2653122"/>
    <lineage>
        <taxon>Bacteria</taxon>
        <taxon>Pseudomonadati</taxon>
        <taxon>Pseudomonadota</taxon>
        <taxon>Alphaproteobacteria</taxon>
        <taxon>Hyphomicrobiales</taxon>
        <taxon>Rhizobiaceae</taxon>
        <taxon>Rhizobium/Agrobacterium group</taxon>
        <taxon>Rhizobium</taxon>
    </lineage>
</organism>
<protein>
    <submittedName>
        <fullName evidence="1">Uncharacterized protein</fullName>
    </submittedName>
</protein>
<gene>
    <name evidence="1" type="ORF">RsS93_03550</name>
</gene>
<evidence type="ECO:0000313" key="1">
    <source>
        <dbReference type="EMBL" id="GES47741.1"/>
    </source>
</evidence>